<dbReference type="SUPFAM" id="SSF111369">
    <property type="entry name" value="HlyD-like secretion proteins"/>
    <property type="match status" value="1"/>
</dbReference>
<feature type="domain" description="CusB-like beta-barrel" evidence="6">
    <location>
        <begin position="310"/>
        <end position="383"/>
    </location>
</feature>
<dbReference type="Pfam" id="PF25975">
    <property type="entry name" value="CzcB_C"/>
    <property type="match status" value="1"/>
</dbReference>
<feature type="domain" description="CzcB-like C-terminal circularly permuted SH3-like" evidence="8">
    <location>
        <begin position="391"/>
        <end position="445"/>
    </location>
</feature>
<feature type="coiled-coil region" evidence="3">
    <location>
        <begin position="165"/>
        <end position="192"/>
    </location>
</feature>
<dbReference type="InterPro" id="IPR010916">
    <property type="entry name" value="TonB_box_CS"/>
</dbReference>
<dbReference type="Proteomes" id="UP000249794">
    <property type="component" value="Unassembled WGS sequence"/>
</dbReference>
<dbReference type="InterPro" id="IPR006143">
    <property type="entry name" value="RND_pump_MFP"/>
</dbReference>
<dbReference type="Pfam" id="PF25973">
    <property type="entry name" value="BSH_CzcB"/>
    <property type="match status" value="1"/>
</dbReference>
<dbReference type="Gene3D" id="1.10.287.470">
    <property type="entry name" value="Helix hairpin bin"/>
    <property type="match status" value="2"/>
</dbReference>
<dbReference type="PROSITE" id="PS00430">
    <property type="entry name" value="TONB_DEPENDENT_REC_1"/>
    <property type="match status" value="1"/>
</dbReference>
<sequence>MPPQLNCRCGSSFYRLSGTLLSLLLLAIPATALAHAGHGNEFQGSSGATSADSIQVDAETAERIGLKVEPVTLRRLAFGTQVTGQIETAPSRRVEVTNPAGGKVVQLFAQPGDSVQQGEALAVITSGELAELRVSALDRRAEATGTVQVAQTNLQLAQQTYARQQQIAQTSIAQAQTELRVAQEQYDRDRELTAKGALARRDLLESEAHLAEARKALTGAQSRLDVLDAGAERDRAQTTLQVAQSRAELSTTTYDTRLQQLGANANEDGTITITAPISGRIADREVSLGQSSEDAGSALMTIIDDRTVLATANVYEKDLQQIAIGQSVRVKVAGLPDRTFSGEVTLVGAVVEGDTRVIPVKAEIENSDGALKPGMFAEIEVVNKSSSAPVLAVPQSALTEVKGQQVVYVQNGGGYQPVEVTLGKTAGDWVEVKSGVFEGDRIVTQRVAQLYAQSLRGGGETEAAVDEVEIADSSSLPWWVMLPVGGVIAAGAFWIGRRSQKESVPSLTAGLAVDPSHLGSSSSVPDIRPNIMPSIRSNRTVANEQPQSSDQG</sequence>
<dbReference type="AlphaFoldDB" id="A0A2W4XT52"/>
<dbReference type="EMBL" id="QBMP01000022">
    <property type="protein sequence ID" value="PZO59527.1"/>
    <property type="molecule type" value="Genomic_DNA"/>
</dbReference>
<feature type="chain" id="PRO_5015962087" evidence="5">
    <location>
        <begin position="35"/>
        <end position="552"/>
    </location>
</feature>
<evidence type="ECO:0000256" key="5">
    <source>
        <dbReference type="SAM" id="SignalP"/>
    </source>
</evidence>
<keyword evidence="3" id="KW-0175">Coiled coil</keyword>
<proteinExistence type="inferred from homology"/>
<dbReference type="GO" id="GO:0015679">
    <property type="term" value="P:plasma membrane copper ion transport"/>
    <property type="evidence" value="ECO:0007669"/>
    <property type="project" value="TreeGrafter"/>
</dbReference>
<dbReference type="Gene3D" id="2.40.420.20">
    <property type="match status" value="1"/>
</dbReference>
<evidence type="ECO:0000313" key="9">
    <source>
        <dbReference type="EMBL" id="PZO59527.1"/>
    </source>
</evidence>
<dbReference type="NCBIfam" id="TIGR01730">
    <property type="entry name" value="RND_mfp"/>
    <property type="match status" value="1"/>
</dbReference>
<dbReference type="InterPro" id="IPR058647">
    <property type="entry name" value="BSH_CzcB-like"/>
</dbReference>
<accession>A0A2W4XT52</accession>
<dbReference type="Gene3D" id="2.40.30.170">
    <property type="match status" value="1"/>
</dbReference>
<dbReference type="InterPro" id="IPR058649">
    <property type="entry name" value="CzcB_C"/>
</dbReference>
<evidence type="ECO:0000256" key="3">
    <source>
        <dbReference type="SAM" id="Coils"/>
    </source>
</evidence>
<keyword evidence="5" id="KW-0732">Signal</keyword>
<dbReference type="PANTHER" id="PTHR30097">
    <property type="entry name" value="CATION EFFLUX SYSTEM PROTEIN CUSB"/>
    <property type="match status" value="1"/>
</dbReference>
<feature type="signal peptide" evidence="5">
    <location>
        <begin position="1"/>
        <end position="34"/>
    </location>
</feature>
<evidence type="ECO:0000259" key="6">
    <source>
        <dbReference type="Pfam" id="PF25954"/>
    </source>
</evidence>
<dbReference type="InterPro" id="IPR058792">
    <property type="entry name" value="Beta-barrel_RND_2"/>
</dbReference>
<dbReference type="GO" id="GO:0030313">
    <property type="term" value="C:cell envelope"/>
    <property type="evidence" value="ECO:0007669"/>
    <property type="project" value="TreeGrafter"/>
</dbReference>
<evidence type="ECO:0000256" key="2">
    <source>
        <dbReference type="ARBA" id="ARBA00022448"/>
    </source>
</evidence>
<dbReference type="Pfam" id="PF25954">
    <property type="entry name" value="Beta-barrel_RND_2"/>
    <property type="match status" value="1"/>
</dbReference>
<evidence type="ECO:0000259" key="7">
    <source>
        <dbReference type="Pfam" id="PF25973"/>
    </source>
</evidence>
<name>A0A2W4XT52_9CYAN</name>
<feature type="domain" description="CzcB-like barrel-sandwich hybrid" evidence="7">
    <location>
        <begin position="94"/>
        <end position="293"/>
    </location>
</feature>
<evidence type="ECO:0000256" key="4">
    <source>
        <dbReference type="SAM" id="MobiDB-lite"/>
    </source>
</evidence>
<protein>
    <submittedName>
        <fullName evidence="9">Efflux RND transporter periplasmic adaptor subunit</fullName>
    </submittedName>
</protein>
<dbReference type="GO" id="GO:0016020">
    <property type="term" value="C:membrane"/>
    <property type="evidence" value="ECO:0007669"/>
    <property type="project" value="InterPro"/>
</dbReference>
<comment type="caution">
    <text evidence="9">The sequence shown here is derived from an EMBL/GenBank/DDBJ whole genome shotgun (WGS) entry which is preliminary data.</text>
</comment>
<comment type="similarity">
    <text evidence="1">Belongs to the membrane fusion protein (MFP) (TC 8.A.1) family.</text>
</comment>
<feature type="compositionally biased region" description="Polar residues" evidence="4">
    <location>
        <begin position="535"/>
        <end position="552"/>
    </location>
</feature>
<evidence type="ECO:0000313" key="10">
    <source>
        <dbReference type="Proteomes" id="UP000249794"/>
    </source>
</evidence>
<organism evidence="9 10">
    <name type="scientific">Phormidesmis priestleyi</name>
    <dbReference type="NCBI Taxonomy" id="268141"/>
    <lineage>
        <taxon>Bacteria</taxon>
        <taxon>Bacillati</taxon>
        <taxon>Cyanobacteriota</taxon>
        <taxon>Cyanophyceae</taxon>
        <taxon>Leptolyngbyales</taxon>
        <taxon>Leptolyngbyaceae</taxon>
        <taxon>Phormidesmis</taxon>
    </lineage>
</organism>
<feature type="region of interest" description="Disordered" evidence="4">
    <location>
        <begin position="511"/>
        <end position="552"/>
    </location>
</feature>
<dbReference type="Gene3D" id="2.40.50.100">
    <property type="match status" value="1"/>
</dbReference>
<gene>
    <name evidence="9" type="ORF">DCF15_03795</name>
</gene>
<dbReference type="PANTHER" id="PTHR30097:SF4">
    <property type="entry name" value="SLR6042 PROTEIN"/>
    <property type="match status" value="1"/>
</dbReference>
<dbReference type="GO" id="GO:0022857">
    <property type="term" value="F:transmembrane transporter activity"/>
    <property type="evidence" value="ECO:0007669"/>
    <property type="project" value="InterPro"/>
</dbReference>
<dbReference type="GO" id="GO:0060003">
    <property type="term" value="P:copper ion export"/>
    <property type="evidence" value="ECO:0007669"/>
    <property type="project" value="TreeGrafter"/>
</dbReference>
<keyword evidence="2" id="KW-0813">Transport</keyword>
<reference evidence="10" key="1">
    <citation type="submission" date="2018-04" db="EMBL/GenBank/DDBJ databases">
        <authorList>
            <person name="Cornet L."/>
        </authorList>
    </citation>
    <scope>NUCLEOTIDE SEQUENCE [LARGE SCALE GENOMIC DNA]</scope>
</reference>
<evidence type="ECO:0000259" key="8">
    <source>
        <dbReference type="Pfam" id="PF25975"/>
    </source>
</evidence>
<dbReference type="FunFam" id="2.40.30.170:FF:000010">
    <property type="entry name" value="Efflux RND transporter periplasmic adaptor subunit"/>
    <property type="match status" value="1"/>
</dbReference>
<reference evidence="9 10" key="2">
    <citation type="submission" date="2018-06" db="EMBL/GenBank/DDBJ databases">
        <title>Metagenomic assembly of (sub)arctic Cyanobacteria and their associated microbiome from non-axenic cultures.</title>
        <authorList>
            <person name="Baurain D."/>
        </authorList>
    </citation>
    <scope>NUCLEOTIDE SEQUENCE [LARGE SCALE GENOMIC DNA]</scope>
    <source>
        <strain evidence="9">ULC027bin1</strain>
    </source>
</reference>
<dbReference type="InterPro" id="IPR051909">
    <property type="entry name" value="MFP_Cation_Efflux"/>
</dbReference>
<evidence type="ECO:0000256" key="1">
    <source>
        <dbReference type="ARBA" id="ARBA00009477"/>
    </source>
</evidence>